<comment type="caution">
    <text evidence="1">The sequence shown here is derived from an EMBL/GenBank/DDBJ whole genome shotgun (WGS) entry which is preliminary data.</text>
</comment>
<protein>
    <submittedName>
        <fullName evidence="1">Uncharacterized protein</fullName>
    </submittedName>
</protein>
<dbReference type="EMBL" id="QKLU01000002">
    <property type="protein sequence ID" value="PYF75969.1"/>
    <property type="molecule type" value="Genomic_DNA"/>
</dbReference>
<name>A0A318UWE0_9SPHI</name>
<sequence>MFMSFWKIINKIIDFMFLLLNRYVEPSEKNVQTVETFFNFRCLNYKF</sequence>
<reference evidence="1 2" key="1">
    <citation type="submission" date="2018-06" db="EMBL/GenBank/DDBJ databases">
        <title>Genomic Encyclopedia of Archaeal and Bacterial Type Strains, Phase II (KMG-II): from individual species to whole genera.</title>
        <authorList>
            <person name="Goeker M."/>
        </authorList>
    </citation>
    <scope>NUCLEOTIDE SEQUENCE [LARGE SCALE GENOMIC DNA]</scope>
    <source>
        <strain evidence="1 2">DSM 27372</strain>
    </source>
</reference>
<dbReference type="AlphaFoldDB" id="A0A318UWE0"/>
<evidence type="ECO:0000313" key="2">
    <source>
        <dbReference type="Proteomes" id="UP000248198"/>
    </source>
</evidence>
<dbReference type="Proteomes" id="UP000248198">
    <property type="component" value="Unassembled WGS sequence"/>
</dbReference>
<keyword evidence="2" id="KW-1185">Reference proteome</keyword>
<gene>
    <name evidence="1" type="ORF">B0O44_102525</name>
</gene>
<organism evidence="1 2">
    <name type="scientific">Pedobacter nutrimenti</name>
    <dbReference type="NCBI Taxonomy" id="1241337"/>
    <lineage>
        <taxon>Bacteria</taxon>
        <taxon>Pseudomonadati</taxon>
        <taxon>Bacteroidota</taxon>
        <taxon>Sphingobacteriia</taxon>
        <taxon>Sphingobacteriales</taxon>
        <taxon>Sphingobacteriaceae</taxon>
        <taxon>Pedobacter</taxon>
    </lineage>
</organism>
<proteinExistence type="predicted"/>
<evidence type="ECO:0000313" key="1">
    <source>
        <dbReference type="EMBL" id="PYF75969.1"/>
    </source>
</evidence>
<accession>A0A318UWE0</accession>